<organism evidence="1 2">
    <name type="scientific">Botryotinia fuckeliana (strain T4)</name>
    <name type="common">Noble rot fungus</name>
    <name type="synonym">Botrytis cinerea</name>
    <dbReference type="NCBI Taxonomy" id="999810"/>
    <lineage>
        <taxon>Eukaryota</taxon>
        <taxon>Fungi</taxon>
        <taxon>Dikarya</taxon>
        <taxon>Ascomycota</taxon>
        <taxon>Pezizomycotina</taxon>
        <taxon>Leotiomycetes</taxon>
        <taxon>Helotiales</taxon>
        <taxon>Sclerotiniaceae</taxon>
        <taxon>Botrytis</taxon>
    </lineage>
</organism>
<dbReference type="InParanoid" id="G2YA19"/>
<proteinExistence type="predicted"/>
<reference evidence="2" key="1">
    <citation type="journal article" date="2011" name="PLoS Genet.">
        <title>Genomic analysis of the necrotrophic fungal pathogens Sclerotinia sclerotiorum and Botrytis cinerea.</title>
        <authorList>
            <person name="Amselem J."/>
            <person name="Cuomo C.A."/>
            <person name="van Kan J.A."/>
            <person name="Viaud M."/>
            <person name="Benito E.P."/>
            <person name="Couloux A."/>
            <person name="Coutinho P.M."/>
            <person name="de Vries R.P."/>
            <person name="Dyer P.S."/>
            <person name="Fillinger S."/>
            <person name="Fournier E."/>
            <person name="Gout L."/>
            <person name="Hahn M."/>
            <person name="Kohn L."/>
            <person name="Lapalu N."/>
            <person name="Plummer K.M."/>
            <person name="Pradier J.M."/>
            <person name="Quevillon E."/>
            <person name="Sharon A."/>
            <person name="Simon A."/>
            <person name="ten Have A."/>
            <person name="Tudzynski B."/>
            <person name="Tudzynski P."/>
            <person name="Wincker P."/>
            <person name="Andrew M."/>
            <person name="Anthouard V."/>
            <person name="Beever R.E."/>
            <person name="Beffa R."/>
            <person name="Benoit I."/>
            <person name="Bouzid O."/>
            <person name="Brault B."/>
            <person name="Chen Z."/>
            <person name="Choquer M."/>
            <person name="Collemare J."/>
            <person name="Cotton P."/>
            <person name="Danchin E.G."/>
            <person name="Da Silva C."/>
            <person name="Gautier A."/>
            <person name="Giraud C."/>
            <person name="Giraud T."/>
            <person name="Gonzalez C."/>
            <person name="Grossetete S."/>
            <person name="Guldener U."/>
            <person name="Henrissat B."/>
            <person name="Howlett B.J."/>
            <person name="Kodira C."/>
            <person name="Kretschmer M."/>
            <person name="Lappartient A."/>
            <person name="Leroch M."/>
            <person name="Levis C."/>
            <person name="Mauceli E."/>
            <person name="Neuveglise C."/>
            <person name="Oeser B."/>
            <person name="Pearson M."/>
            <person name="Poulain J."/>
            <person name="Poussereau N."/>
            <person name="Quesneville H."/>
            <person name="Rascle C."/>
            <person name="Schumacher J."/>
            <person name="Segurens B."/>
            <person name="Sexton A."/>
            <person name="Silva E."/>
            <person name="Sirven C."/>
            <person name="Soanes D.M."/>
            <person name="Talbot N.J."/>
            <person name="Templeton M."/>
            <person name="Yandava C."/>
            <person name="Yarden O."/>
            <person name="Zeng Q."/>
            <person name="Rollins J.A."/>
            <person name="Lebrun M.H."/>
            <person name="Dickman M."/>
        </authorList>
    </citation>
    <scope>NUCLEOTIDE SEQUENCE [LARGE SCALE GENOMIC DNA]</scope>
    <source>
        <strain evidence="2">T4</strain>
    </source>
</reference>
<sequence>MSRSSTLNIRFESQPCPDLNDVRVDRNKSKVEERNFTNWGILGNIVACNIVKFNSVT</sequence>
<accession>G2YA19</accession>
<evidence type="ECO:0000313" key="2">
    <source>
        <dbReference type="Proteomes" id="UP000008177"/>
    </source>
</evidence>
<protein>
    <submittedName>
        <fullName evidence="1">Uncharacterized protein</fullName>
    </submittedName>
</protein>
<dbReference type="Proteomes" id="UP000008177">
    <property type="component" value="Unplaced contigs"/>
</dbReference>
<name>G2YA19_BOTF4</name>
<dbReference type="EMBL" id="FQ790302">
    <property type="protein sequence ID" value="CCD49396.1"/>
    <property type="molecule type" value="Genomic_DNA"/>
</dbReference>
<dbReference type="HOGENOM" id="CLU_2996290_0_0_1"/>
<evidence type="ECO:0000313" key="1">
    <source>
        <dbReference type="EMBL" id="CCD49396.1"/>
    </source>
</evidence>
<gene>
    <name evidence="1" type="ORF">BofuT4_uP027660.1</name>
</gene>
<dbReference type="AlphaFoldDB" id="G2YA19"/>